<sequence>MDELVDRLVTTVGISREQAELALSNMLGFLKQAGPPDKVAELVERLPGAESVQTPRGGMGGMIGAMAAYNSLTSAGLDMGQIQGVARELIAYAKLHAGDELVNDVVASVPGLNQFA</sequence>
<keyword evidence="2" id="KW-1185">Reference proteome</keyword>
<dbReference type="AlphaFoldDB" id="A0AAW9RM22"/>
<dbReference type="EMBL" id="JAZHOF010000003">
    <property type="protein sequence ID" value="MEJ8571358.1"/>
    <property type="molecule type" value="Genomic_DNA"/>
</dbReference>
<proteinExistence type="predicted"/>
<evidence type="ECO:0000313" key="2">
    <source>
        <dbReference type="Proteomes" id="UP001378188"/>
    </source>
</evidence>
<reference evidence="1 2" key="1">
    <citation type="submission" date="2024-02" db="EMBL/GenBank/DDBJ databases">
        <title>Genome analysis and characterization of Microbaculum marinisediminis sp. nov., isolated from marine sediment.</title>
        <authorList>
            <person name="Du Z.-J."/>
            <person name="Ye Y.-Q."/>
            <person name="Zhang Z.-R."/>
            <person name="Yuan S.-M."/>
            <person name="Zhang X.-Y."/>
        </authorList>
    </citation>
    <scope>NUCLEOTIDE SEQUENCE [LARGE SCALE GENOMIC DNA]</scope>
    <source>
        <strain evidence="1 2">SDUM1044001</strain>
    </source>
</reference>
<dbReference type="RefSeq" id="WP_340329060.1">
    <property type="nucleotide sequence ID" value="NZ_JAZHOF010000003.1"/>
</dbReference>
<gene>
    <name evidence="1" type="ORF">V3328_07740</name>
</gene>
<comment type="caution">
    <text evidence="1">The sequence shown here is derived from an EMBL/GenBank/DDBJ whole genome shotgun (WGS) entry which is preliminary data.</text>
</comment>
<evidence type="ECO:0000313" key="1">
    <source>
        <dbReference type="EMBL" id="MEJ8571358.1"/>
    </source>
</evidence>
<organism evidence="1 2">
    <name type="scientific">Microbaculum marinum</name>
    <dbReference type="NCBI Taxonomy" id="1764581"/>
    <lineage>
        <taxon>Bacteria</taxon>
        <taxon>Pseudomonadati</taxon>
        <taxon>Pseudomonadota</taxon>
        <taxon>Alphaproteobacteria</taxon>
        <taxon>Hyphomicrobiales</taxon>
        <taxon>Tepidamorphaceae</taxon>
        <taxon>Microbaculum</taxon>
    </lineage>
</organism>
<dbReference type="Proteomes" id="UP001378188">
    <property type="component" value="Unassembled WGS sequence"/>
</dbReference>
<accession>A0AAW9RM22</accession>
<name>A0AAW9RM22_9HYPH</name>
<protein>
    <submittedName>
        <fullName evidence="1">DUF2267 domain-containing protein</fullName>
    </submittedName>
</protein>